<feature type="domain" description="Type II secretion system protein GspF" evidence="14">
    <location>
        <begin position="306"/>
        <end position="427"/>
    </location>
</feature>
<evidence type="ECO:0000256" key="6">
    <source>
        <dbReference type="ARBA" id="ARBA00022519"/>
    </source>
</evidence>
<evidence type="ECO:0000256" key="8">
    <source>
        <dbReference type="ARBA" id="ARBA00022989"/>
    </source>
</evidence>
<keyword evidence="16" id="KW-1185">Reference proteome</keyword>
<proteinExistence type="inferred from homology"/>
<feature type="transmembrane region" description="Helical" evidence="13">
    <location>
        <begin position="197"/>
        <end position="220"/>
    </location>
</feature>
<dbReference type="InterPro" id="IPR001992">
    <property type="entry name" value="T2SS_GspF/T4SS_PilC_CS"/>
</dbReference>
<comment type="subcellular location">
    <subcellularLocation>
        <location evidence="2">Cell inner membrane</location>
        <topology evidence="2">Multi-pass membrane protein</topology>
    </subcellularLocation>
    <subcellularLocation>
        <location evidence="11">Cell membrane</location>
        <topology evidence="11">Multi-pass membrane protein</topology>
    </subcellularLocation>
</comment>
<dbReference type="GO" id="GO:0009306">
    <property type="term" value="P:protein secretion"/>
    <property type="evidence" value="ECO:0007669"/>
    <property type="project" value="InterPro"/>
</dbReference>
<dbReference type="FunFam" id="1.20.81.30:FF:000001">
    <property type="entry name" value="Type II secretion system protein F"/>
    <property type="match status" value="1"/>
</dbReference>
<dbReference type="Pfam" id="PF00482">
    <property type="entry name" value="T2SSF"/>
    <property type="match status" value="2"/>
</dbReference>
<dbReference type="PROSITE" id="PS00874">
    <property type="entry name" value="T2SP_F"/>
    <property type="match status" value="1"/>
</dbReference>
<dbReference type="PANTHER" id="PTHR30012:SF0">
    <property type="entry name" value="TYPE II SECRETION SYSTEM PROTEIN F-RELATED"/>
    <property type="match status" value="1"/>
</dbReference>
<feature type="transmembrane region" description="Helical" evidence="13">
    <location>
        <begin position="255"/>
        <end position="275"/>
    </location>
</feature>
<evidence type="ECO:0000313" key="15">
    <source>
        <dbReference type="EMBL" id="RUL88214.1"/>
    </source>
</evidence>
<evidence type="ECO:0000256" key="12">
    <source>
        <dbReference type="SAM" id="MobiDB-lite"/>
    </source>
</evidence>
<reference evidence="15 16" key="1">
    <citation type="submission" date="2018-12" db="EMBL/GenBank/DDBJ databases">
        <authorList>
            <person name="Toschakov S.V."/>
        </authorList>
    </citation>
    <scope>NUCLEOTIDE SEQUENCE [LARGE SCALE GENOMIC DNA]</scope>
    <source>
        <strain evidence="15 16">GM2012</strain>
    </source>
</reference>
<feature type="compositionally biased region" description="Basic and acidic residues" evidence="12">
    <location>
        <begin position="49"/>
        <end position="64"/>
    </location>
</feature>
<comment type="caution">
    <text evidence="15">The sequence shown here is derived from an EMBL/GenBank/DDBJ whole genome shotgun (WGS) entry which is preliminary data.</text>
</comment>
<dbReference type="PRINTS" id="PR00812">
    <property type="entry name" value="BCTERIALGSPF"/>
</dbReference>
<comment type="function">
    <text evidence="1">Component of the type II secretion system inner membrane complex required for the energy-dependent secretion of extracellular factors such as proteases and toxins from the periplasm.</text>
</comment>
<keyword evidence="9 13" id="KW-0472">Membrane</keyword>
<feature type="region of interest" description="Disordered" evidence="12">
    <location>
        <begin position="1"/>
        <end position="77"/>
    </location>
</feature>
<evidence type="ECO:0000256" key="1">
    <source>
        <dbReference type="ARBA" id="ARBA00002684"/>
    </source>
</evidence>
<dbReference type="InterPro" id="IPR003004">
    <property type="entry name" value="GspF/PilC"/>
</dbReference>
<dbReference type="AlphaFoldDB" id="A0A432MLB3"/>
<evidence type="ECO:0000256" key="5">
    <source>
        <dbReference type="ARBA" id="ARBA00022475"/>
    </source>
</evidence>
<dbReference type="Proteomes" id="UP000280296">
    <property type="component" value="Unassembled WGS sequence"/>
</dbReference>
<feature type="transmembrane region" description="Helical" evidence="13">
    <location>
        <begin position="405"/>
        <end position="430"/>
    </location>
</feature>
<name>A0A432MLB3_9BACT</name>
<evidence type="ECO:0000256" key="11">
    <source>
        <dbReference type="RuleBase" id="RU003923"/>
    </source>
</evidence>
<evidence type="ECO:0000256" key="13">
    <source>
        <dbReference type="SAM" id="Phobius"/>
    </source>
</evidence>
<keyword evidence="6" id="KW-0997">Cell inner membrane</keyword>
<dbReference type="InterPro" id="IPR018076">
    <property type="entry name" value="T2SS_GspF_dom"/>
</dbReference>
<evidence type="ECO:0000256" key="9">
    <source>
        <dbReference type="ARBA" id="ARBA00023136"/>
    </source>
</evidence>
<sequence length="440" mass="47958">MSTPDDGRSRPPRDPSRGPKPLPPTDFDAEPSTFRPAPGPARPANRPRPSRDPGRAAGSDDPKSSSRRRSRSTSGRGQSTLLERILFGSVRSRDLSAFCRQLAQYLGSGVDLLKALGGLESQFRGTALGPVVGRVRERIRRGASFSEALDGDPRAFDRLMRSMMRVAEARGGMPEVLRQLAQHYEHRMQLVSRARSAMIYPTAVVLIASAVGYLLTVFVLPPLVELLQDMAGKNAVDLPAPTRLLIAISDFMRGVGWWLVPLLAAGGVIGVFRAYRTGWGKPMLDQAALRLPVLGALMRKIETTRFARTLSTLLEAGVDYDEAMRLTAEVLNASPIRRAVDRARGEVLAGRELSEALDESHWFGVDVIQVIATGEETGKLPEALEHLADDYQEQVDRMVDNLGQLLQPILTIGIGGVVFFIVLAFVMAYVSVISNLASGL</sequence>
<evidence type="ECO:0000256" key="2">
    <source>
        <dbReference type="ARBA" id="ARBA00004429"/>
    </source>
</evidence>
<evidence type="ECO:0000313" key="16">
    <source>
        <dbReference type="Proteomes" id="UP000280296"/>
    </source>
</evidence>
<keyword evidence="8 13" id="KW-1133">Transmembrane helix</keyword>
<reference evidence="15 16" key="2">
    <citation type="submission" date="2019-01" db="EMBL/GenBank/DDBJ databases">
        <title>Tautonia sociabilis, a novel thermotolerant planctomycete of Isosphaeraceae family, isolated from a 4000 m deep subterranean habitat.</title>
        <authorList>
            <person name="Kovaleva O.L."/>
            <person name="Elcheninov A.G."/>
            <person name="Van Heerden E."/>
            <person name="Toshchakov S.V."/>
            <person name="Novikov A."/>
            <person name="Bonch-Osmolovskaya E.A."/>
            <person name="Kublanov I.V."/>
        </authorList>
    </citation>
    <scope>NUCLEOTIDE SEQUENCE [LARGE SCALE GENOMIC DNA]</scope>
    <source>
        <strain evidence="15 16">GM2012</strain>
    </source>
</reference>
<feature type="compositionally biased region" description="Basic and acidic residues" evidence="12">
    <location>
        <begin position="1"/>
        <end position="17"/>
    </location>
</feature>
<accession>A0A432MLB3</accession>
<evidence type="ECO:0000256" key="3">
    <source>
        <dbReference type="ARBA" id="ARBA00005745"/>
    </source>
</evidence>
<organism evidence="15 16">
    <name type="scientific">Tautonia sociabilis</name>
    <dbReference type="NCBI Taxonomy" id="2080755"/>
    <lineage>
        <taxon>Bacteria</taxon>
        <taxon>Pseudomonadati</taxon>
        <taxon>Planctomycetota</taxon>
        <taxon>Planctomycetia</taxon>
        <taxon>Isosphaerales</taxon>
        <taxon>Isosphaeraceae</taxon>
        <taxon>Tautonia</taxon>
    </lineage>
</organism>
<dbReference type="Gene3D" id="1.20.81.30">
    <property type="entry name" value="Type II secretion system (T2SS), domain F"/>
    <property type="match status" value="2"/>
</dbReference>
<keyword evidence="7 11" id="KW-0812">Transmembrane</keyword>
<dbReference type="OrthoDB" id="9805682at2"/>
<dbReference type="RefSeq" id="WP_126724924.1">
    <property type="nucleotide sequence ID" value="NZ_RYZH01000013.1"/>
</dbReference>
<keyword evidence="5" id="KW-1003">Cell membrane</keyword>
<dbReference type="PANTHER" id="PTHR30012">
    <property type="entry name" value="GENERAL SECRETION PATHWAY PROTEIN"/>
    <property type="match status" value="1"/>
</dbReference>
<evidence type="ECO:0000256" key="4">
    <source>
        <dbReference type="ARBA" id="ARBA00022448"/>
    </source>
</evidence>
<gene>
    <name evidence="15" type="ORF">TsocGM_08745</name>
</gene>
<keyword evidence="4 11" id="KW-0813">Transport</keyword>
<protein>
    <recommendedName>
        <fullName evidence="10">General secretion pathway protein F</fullName>
    </recommendedName>
</protein>
<evidence type="ECO:0000256" key="10">
    <source>
        <dbReference type="ARBA" id="ARBA00030750"/>
    </source>
</evidence>
<comment type="similarity">
    <text evidence="3 11">Belongs to the GSP F family.</text>
</comment>
<evidence type="ECO:0000259" key="14">
    <source>
        <dbReference type="Pfam" id="PF00482"/>
    </source>
</evidence>
<dbReference type="EMBL" id="RYZH01000013">
    <property type="protein sequence ID" value="RUL88214.1"/>
    <property type="molecule type" value="Genomic_DNA"/>
</dbReference>
<evidence type="ECO:0000256" key="7">
    <source>
        <dbReference type="ARBA" id="ARBA00022692"/>
    </source>
</evidence>
<dbReference type="InterPro" id="IPR042094">
    <property type="entry name" value="T2SS_GspF_sf"/>
</dbReference>
<feature type="domain" description="Type II secretion system protein GspF" evidence="14">
    <location>
        <begin position="98"/>
        <end position="221"/>
    </location>
</feature>
<dbReference type="GO" id="GO:0005886">
    <property type="term" value="C:plasma membrane"/>
    <property type="evidence" value="ECO:0007669"/>
    <property type="project" value="UniProtKB-SubCell"/>
</dbReference>